<sequence>MHLKRVLWATAVLGLVICGVIAYQIYSAIFSPNTQFNNDEAYVFIPSDATMADVKVLLEPLVKNISTFESVAERKGYSGNIKGGKYAIMKGMSNNDMINTLRSRNIPVKVSFNNQESVAALAGRIAQQIEADSVSLLKAFNDAEYLDRNGFDDDTKLGMYLPNTYEFFWNTNADGFRSRMLKEYQKYWTAERLDKAQKQKMTPAQVISLAAIVQKETVKSDERARVAGVYLNRIKKGILLQADPTVIYAIKKETGNYDTIIKRVLYRDLEIESPYNTYKNKGVPPGPITMPDISSIEAVLNPENHKYLYFVADVSNFGYHMFAETLAQHNRNKVQYVRWLNQKNVRR</sequence>
<evidence type="ECO:0000313" key="9">
    <source>
        <dbReference type="Proteomes" id="UP001203607"/>
    </source>
</evidence>
<keyword evidence="1 7" id="KW-1003">Cell membrane</keyword>
<comment type="function">
    <text evidence="7">Functions as a peptidoglycan terminase that cleaves nascent peptidoglycan strands endolytically to terminate their elongation.</text>
</comment>
<comment type="catalytic activity">
    <reaction evidence="7">
        <text>a peptidoglycan chain = a peptidoglycan chain with N-acetyl-1,6-anhydromuramyl-[peptide] at the reducing end + a peptidoglycan chain with N-acetylglucosamine at the non-reducing end.</text>
        <dbReference type="EC" id="4.2.2.29"/>
    </reaction>
</comment>
<dbReference type="Gene3D" id="3.30.160.60">
    <property type="entry name" value="Classic Zinc Finger"/>
    <property type="match status" value="1"/>
</dbReference>
<dbReference type="EMBL" id="JAMFMA010000001">
    <property type="protein sequence ID" value="MCL6273065.1"/>
    <property type="molecule type" value="Genomic_DNA"/>
</dbReference>
<evidence type="ECO:0000256" key="4">
    <source>
        <dbReference type="ARBA" id="ARBA00023136"/>
    </source>
</evidence>
<dbReference type="PANTHER" id="PTHR30518">
    <property type="entry name" value="ENDOLYTIC MUREIN TRANSGLYCOSYLASE"/>
    <property type="match status" value="1"/>
</dbReference>
<dbReference type="Pfam" id="PF02618">
    <property type="entry name" value="YceG"/>
    <property type="match status" value="1"/>
</dbReference>
<name>A0ABT0PNU7_9FLAO</name>
<evidence type="ECO:0000256" key="2">
    <source>
        <dbReference type="ARBA" id="ARBA00022692"/>
    </source>
</evidence>
<dbReference type="HAMAP" id="MF_02065">
    <property type="entry name" value="MltG"/>
    <property type="match status" value="1"/>
</dbReference>
<accession>A0ABT0PNU7</accession>
<dbReference type="InterPro" id="IPR003770">
    <property type="entry name" value="MLTG-like"/>
</dbReference>
<evidence type="ECO:0000256" key="6">
    <source>
        <dbReference type="ARBA" id="ARBA00023316"/>
    </source>
</evidence>
<dbReference type="NCBIfam" id="TIGR00247">
    <property type="entry name" value="endolytic transglycosylase MltG"/>
    <property type="match status" value="1"/>
</dbReference>
<keyword evidence="3 7" id="KW-1133">Transmembrane helix</keyword>
<reference evidence="8 9" key="1">
    <citation type="submission" date="2022-05" db="EMBL/GenBank/DDBJ databases">
        <authorList>
            <person name="Park J.-S."/>
        </authorList>
    </citation>
    <scope>NUCLEOTIDE SEQUENCE [LARGE SCALE GENOMIC DNA]</scope>
    <source>
        <strain evidence="8 9">2012CJ35-5</strain>
    </source>
</reference>
<comment type="similarity">
    <text evidence="7">Belongs to the transglycosylase MltG family.</text>
</comment>
<proteinExistence type="inferred from homology"/>
<comment type="caution">
    <text evidence="8">The sequence shown here is derived from an EMBL/GenBank/DDBJ whole genome shotgun (WGS) entry which is preliminary data.</text>
</comment>
<dbReference type="RefSeq" id="WP_249656240.1">
    <property type="nucleotide sequence ID" value="NZ_JAMFMA010000001.1"/>
</dbReference>
<gene>
    <name evidence="7 8" type="primary">mltG</name>
    <name evidence="8" type="ORF">M3P19_03540</name>
</gene>
<evidence type="ECO:0000256" key="1">
    <source>
        <dbReference type="ARBA" id="ARBA00022475"/>
    </source>
</evidence>
<keyword evidence="2 7" id="KW-0812">Transmembrane</keyword>
<evidence type="ECO:0000313" key="8">
    <source>
        <dbReference type="EMBL" id="MCL6273065.1"/>
    </source>
</evidence>
<dbReference type="PANTHER" id="PTHR30518:SF2">
    <property type="entry name" value="ENDOLYTIC MUREIN TRANSGLYCOSYLASE"/>
    <property type="match status" value="1"/>
</dbReference>
<evidence type="ECO:0000256" key="7">
    <source>
        <dbReference type="HAMAP-Rule" id="MF_02065"/>
    </source>
</evidence>
<evidence type="ECO:0000256" key="5">
    <source>
        <dbReference type="ARBA" id="ARBA00023239"/>
    </source>
</evidence>
<dbReference type="Proteomes" id="UP001203607">
    <property type="component" value="Unassembled WGS sequence"/>
</dbReference>
<keyword evidence="6 7" id="KW-0961">Cell wall biogenesis/degradation</keyword>
<keyword evidence="4 7" id="KW-0472">Membrane</keyword>
<dbReference type="CDD" id="cd08010">
    <property type="entry name" value="MltG_like"/>
    <property type="match status" value="1"/>
</dbReference>
<protein>
    <recommendedName>
        <fullName evidence="7">Endolytic murein transglycosylase</fullName>
        <ecNumber evidence="7">4.2.2.29</ecNumber>
    </recommendedName>
    <alternativeName>
        <fullName evidence="7">Peptidoglycan lytic transglycosylase</fullName>
    </alternativeName>
    <alternativeName>
        <fullName evidence="7">Peptidoglycan polymerization terminase</fullName>
    </alternativeName>
</protein>
<evidence type="ECO:0000256" key="3">
    <source>
        <dbReference type="ARBA" id="ARBA00022989"/>
    </source>
</evidence>
<feature type="site" description="Important for catalytic activity" evidence="7">
    <location>
        <position position="216"/>
    </location>
</feature>
<dbReference type="EC" id="4.2.2.29" evidence="7"/>
<keyword evidence="5 7" id="KW-0456">Lyase</keyword>
<keyword evidence="9" id="KW-1185">Reference proteome</keyword>
<organism evidence="8 9">
    <name type="scientific">Flagellimonas spongiicola</name>
    <dbReference type="NCBI Taxonomy" id="2942208"/>
    <lineage>
        <taxon>Bacteria</taxon>
        <taxon>Pseudomonadati</taxon>
        <taxon>Bacteroidota</taxon>
        <taxon>Flavobacteriia</taxon>
        <taxon>Flavobacteriales</taxon>
        <taxon>Flavobacteriaceae</taxon>
        <taxon>Flagellimonas</taxon>
    </lineage>
</organism>